<dbReference type="Pfam" id="PF26351">
    <property type="entry name" value="DUF8091"/>
    <property type="match status" value="1"/>
</dbReference>
<dbReference type="OrthoDB" id="287760at2"/>
<name>A0A5C5YW05_9BACT</name>
<dbReference type="InterPro" id="IPR058404">
    <property type="entry name" value="DUF8091"/>
</dbReference>
<sequence>METSLHQQLKRCYAADEADTEVVLGAYRIDVIRDDELIEIQCAGLSAIRDKCRDLLKRHRLRVVKPVIARTRIAKAAKAGGPIKSSRMSPKRGNILDVFEDLIYFTRVFPNRNLVFEVPMVHVIETRIPSKRRRRRWHKDYTVADVALESIGETYEFTQAADLLELVNIPVGTTEFNTSDLARWIDRPRWVAQKIAYVLRHISAIDTVQRKRSGIVYACKEVENGSRRSNAA</sequence>
<dbReference type="Proteomes" id="UP000315010">
    <property type="component" value="Unassembled WGS sequence"/>
</dbReference>
<reference evidence="2 3" key="1">
    <citation type="submission" date="2019-02" db="EMBL/GenBank/DDBJ databases">
        <title>Deep-cultivation of Planctomycetes and their phenomic and genomic characterization uncovers novel biology.</title>
        <authorList>
            <person name="Wiegand S."/>
            <person name="Jogler M."/>
            <person name="Boedeker C."/>
            <person name="Pinto D."/>
            <person name="Vollmers J."/>
            <person name="Rivas-Marin E."/>
            <person name="Kohn T."/>
            <person name="Peeters S.H."/>
            <person name="Heuer A."/>
            <person name="Rast P."/>
            <person name="Oberbeckmann S."/>
            <person name="Bunk B."/>
            <person name="Jeske O."/>
            <person name="Meyerdierks A."/>
            <person name="Storesund J.E."/>
            <person name="Kallscheuer N."/>
            <person name="Luecker S."/>
            <person name="Lage O.M."/>
            <person name="Pohl T."/>
            <person name="Merkel B.J."/>
            <person name="Hornburger P."/>
            <person name="Mueller R.-W."/>
            <person name="Bruemmer F."/>
            <person name="Labrenz M."/>
            <person name="Spormann A.M."/>
            <person name="Op Den Camp H."/>
            <person name="Overmann J."/>
            <person name="Amann R."/>
            <person name="Jetten M.S.M."/>
            <person name="Mascher T."/>
            <person name="Medema M.H."/>
            <person name="Devos D.P."/>
            <person name="Kaster A.-K."/>
            <person name="Ovreas L."/>
            <person name="Rohde M."/>
            <person name="Galperin M.Y."/>
            <person name="Jogler C."/>
        </authorList>
    </citation>
    <scope>NUCLEOTIDE SEQUENCE [LARGE SCALE GENOMIC DNA]</scope>
    <source>
        <strain evidence="2 3">CA13</strain>
    </source>
</reference>
<evidence type="ECO:0000313" key="2">
    <source>
        <dbReference type="EMBL" id="TWT79249.1"/>
    </source>
</evidence>
<comment type="caution">
    <text evidence="2">The sequence shown here is derived from an EMBL/GenBank/DDBJ whole genome shotgun (WGS) entry which is preliminary data.</text>
</comment>
<accession>A0A5C5YW05</accession>
<dbReference type="EMBL" id="SJPJ01000001">
    <property type="protein sequence ID" value="TWT79249.1"/>
    <property type="molecule type" value="Genomic_DNA"/>
</dbReference>
<evidence type="ECO:0000259" key="1">
    <source>
        <dbReference type="Pfam" id="PF26351"/>
    </source>
</evidence>
<organism evidence="2 3">
    <name type="scientific">Novipirellula herctigrandis</name>
    <dbReference type="NCBI Taxonomy" id="2527986"/>
    <lineage>
        <taxon>Bacteria</taxon>
        <taxon>Pseudomonadati</taxon>
        <taxon>Planctomycetota</taxon>
        <taxon>Planctomycetia</taxon>
        <taxon>Pirellulales</taxon>
        <taxon>Pirellulaceae</taxon>
        <taxon>Novipirellula</taxon>
    </lineage>
</organism>
<feature type="domain" description="DUF8091" evidence="1">
    <location>
        <begin position="3"/>
        <end position="157"/>
    </location>
</feature>
<evidence type="ECO:0000313" key="3">
    <source>
        <dbReference type="Proteomes" id="UP000315010"/>
    </source>
</evidence>
<dbReference type="RefSeq" id="WP_146394515.1">
    <property type="nucleotide sequence ID" value="NZ_SJPJ01000001.1"/>
</dbReference>
<protein>
    <recommendedName>
        <fullName evidence="1">DUF8091 domain-containing protein</fullName>
    </recommendedName>
</protein>
<keyword evidence="3" id="KW-1185">Reference proteome</keyword>
<dbReference type="AlphaFoldDB" id="A0A5C5YW05"/>
<gene>
    <name evidence="2" type="ORF">CA13_06470</name>
</gene>
<proteinExistence type="predicted"/>